<proteinExistence type="predicted"/>
<sequence>MNMESQYLTSESQESTVSWAPDIQSLILRLIRPKCAGPSYNEPTDPGFNYTIPSGNPNVGTYDCDSQDLDDTRCSATLPPALPPWAPRQQFIQPSALDTIEKTELINKATTAAFLKLHQHHYLRVRVNANNMWEVLCPVPDCDTWVKTGIKNHISLALPGHFTNLEAHICAQSCGKSKPRKTMQTSCTTVAAVFPKPPPFSLPLSAFNPSQMPLVSDTSSSESTLTSDTTLLAPMRAHTLLPCPSLILDECNWPVNLDTPAEANFPWLHCHKGLDEPSIQGRAF</sequence>
<dbReference type="OrthoDB" id="10353452at2759"/>
<accession>A0A0C9TYU0</accession>
<reference evidence="1 2" key="1">
    <citation type="submission" date="2014-06" db="EMBL/GenBank/DDBJ databases">
        <authorList>
            <consortium name="DOE Joint Genome Institute"/>
            <person name="Kuo A."/>
            <person name="Kohler A."/>
            <person name="Nagy L.G."/>
            <person name="Floudas D."/>
            <person name="Copeland A."/>
            <person name="Barry K.W."/>
            <person name="Cichocki N."/>
            <person name="Veneault-Fourrey C."/>
            <person name="LaButti K."/>
            <person name="Lindquist E.A."/>
            <person name="Lipzen A."/>
            <person name="Lundell T."/>
            <person name="Morin E."/>
            <person name="Murat C."/>
            <person name="Sun H."/>
            <person name="Tunlid A."/>
            <person name="Henrissat B."/>
            <person name="Grigoriev I.V."/>
            <person name="Hibbett D.S."/>
            <person name="Martin F."/>
            <person name="Nordberg H.P."/>
            <person name="Cantor M.N."/>
            <person name="Hua S.X."/>
        </authorList>
    </citation>
    <scope>NUCLEOTIDE SEQUENCE [LARGE SCALE GENOMIC DNA]</scope>
    <source>
        <strain evidence="1 2">ATCC 200175</strain>
    </source>
</reference>
<dbReference type="EMBL" id="KN819360">
    <property type="protein sequence ID" value="KIJ12687.1"/>
    <property type="molecule type" value="Genomic_DNA"/>
</dbReference>
<name>A0A0C9TYU0_PAXIN</name>
<gene>
    <name evidence="1" type="ORF">PAXINDRAFT_14447</name>
</gene>
<protein>
    <submittedName>
        <fullName evidence="1">Uncharacterized protein</fullName>
    </submittedName>
</protein>
<reference evidence="2" key="2">
    <citation type="submission" date="2015-01" db="EMBL/GenBank/DDBJ databases">
        <title>Evolutionary Origins and Diversification of the Mycorrhizal Mutualists.</title>
        <authorList>
            <consortium name="DOE Joint Genome Institute"/>
            <consortium name="Mycorrhizal Genomics Consortium"/>
            <person name="Kohler A."/>
            <person name="Kuo A."/>
            <person name="Nagy L.G."/>
            <person name="Floudas D."/>
            <person name="Copeland A."/>
            <person name="Barry K.W."/>
            <person name="Cichocki N."/>
            <person name="Veneault-Fourrey C."/>
            <person name="LaButti K."/>
            <person name="Lindquist E.A."/>
            <person name="Lipzen A."/>
            <person name="Lundell T."/>
            <person name="Morin E."/>
            <person name="Murat C."/>
            <person name="Riley R."/>
            <person name="Ohm R."/>
            <person name="Sun H."/>
            <person name="Tunlid A."/>
            <person name="Henrissat B."/>
            <person name="Grigoriev I.V."/>
            <person name="Hibbett D.S."/>
            <person name="Martin F."/>
        </authorList>
    </citation>
    <scope>NUCLEOTIDE SEQUENCE [LARGE SCALE GENOMIC DNA]</scope>
    <source>
        <strain evidence="2">ATCC 200175</strain>
    </source>
</reference>
<keyword evidence="2" id="KW-1185">Reference proteome</keyword>
<evidence type="ECO:0000313" key="1">
    <source>
        <dbReference type="EMBL" id="KIJ12687.1"/>
    </source>
</evidence>
<dbReference type="AlphaFoldDB" id="A0A0C9TYU0"/>
<dbReference type="HOGENOM" id="CLU_1124862_0_0_1"/>
<organism evidence="1 2">
    <name type="scientific">Paxillus involutus ATCC 200175</name>
    <dbReference type="NCBI Taxonomy" id="664439"/>
    <lineage>
        <taxon>Eukaryota</taxon>
        <taxon>Fungi</taxon>
        <taxon>Dikarya</taxon>
        <taxon>Basidiomycota</taxon>
        <taxon>Agaricomycotina</taxon>
        <taxon>Agaricomycetes</taxon>
        <taxon>Agaricomycetidae</taxon>
        <taxon>Boletales</taxon>
        <taxon>Paxilineae</taxon>
        <taxon>Paxillaceae</taxon>
        <taxon>Paxillus</taxon>
    </lineage>
</organism>
<evidence type="ECO:0000313" key="2">
    <source>
        <dbReference type="Proteomes" id="UP000053647"/>
    </source>
</evidence>
<dbReference type="Proteomes" id="UP000053647">
    <property type="component" value="Unassembled WGS sequence"/>
</dbReference>